<dbReference type="Pfam" id="PF13584">
    <property type="entry name" value="BatD"/>
    <property type="match status" value="2"/>
</dbReference>
<evidence type="ECO:0000313" key="3">
    <source>
        <dbReference type="Proteomes" id="UP000284531"/>
    </source>
</evidence>
<sequence length="622" mass="70217">MYEIFYQEKTKRTHLKNRTLRMKKIFFLLLATLFITSASFAEEVKFTAAGPRVVEVGEQFRLVYTVNEKAKDIQLPSLSGFRVLMGPSTSRNSSSQYINGKWSSSTTYTYTYVLLAEKEGKYTVNPAKIKVKGYEFSSNSVSIEVVKANEKPQNNQGSQPAQASANKITQANLFVKVDVDQKSVYMGEHIVATIKVYTRLNIAGFGDSKFPSFNGFLSQEIPTPGQISLQRENVNGTIYNTGVIRKLILFPQHTGKITIDPFELECIIRQRRSSGNRGFFDDFFDNYQDIRVPRKSKPVTIRVKEFPANKPASFNGAVGSFRMSANVDKDSLKANEAISLKVKISGNGNLKLINPPEFDFPADFEVYDPTTKQDIKSTAKGMTGSTTFEYLIIPRHAGDYEIPPVDFSFFDPKAGIYRTRSTPKFNIKVGKGSGDASSAVISSFSKEDVKFIGKDIRFIKTNDFTPRLKGQVFFGTTNFYLAYLIPFVVFILAFVFNRKRIKENADLARVKNKRANRVAMKRLKTASASLKAQKKEEFYDEILKALWGYTSDKLNLPLADLNKENITDILQGKNVEEELVQDFLNILDTCEFARYAPSSGSSEMDELYKKTMETITKLEKSI</sequence>
<dbReference type="AlphaFoldDB" id="A0A419X9W9"/>
<keyword evidence="3" id="KW-1185">Reference proteome</keyword>
<keyword evidence="1" id="KW-1133">Transmembrane helix</keyword>
<keyword evidence="1" id="KW-0812">Transmembrane</keyword>
<dbReference type="PANTHER" id="PTHR40940">
    <property type="entry name" value="PROTEIN BATD-RELATED"/>
    <property type="match status" value="1"/>
</dbReference>
<comment type="caution">
    <text evidence="2">The sequence shown here is derived from an EMBL/GenBank/DDBJ whole genome shotgun (WGS) entry which is preliminary data.</text>
</comment>
<dbReference type="PANTHER" id="PTHR40940:SF2">
    <property type="entry name" value="BATD"/>
    <property type="match status" value="1"/>
</dbReference>
<organism evidence="2 3">
    <name type="scientific">Marinifilum flexuosum</name>
    <dbReference type="NCBI Taxonomy" id="1117708"/>
    <lineage>
        <taxon>Bacteria</taxon>
        <taxon>Pseudomonadati</taxon>
        <taxon>Bacteroidota</taxon>
        <taxon>Bacteroidia</taxon>
        <taxon>Marinilabiliales</taxon>
        <taxon>Marinifilaceae</taxon>
    </lineage>
</organism>
<evidence type="ECO:0000256" key="1">
    <source>
        <dbReference type="SAM" id="Phobius"/>
    </source>
</evidence>
<dbReference type="EMBL" id="RAPQ01000008">
    <property type="protein sequence ID" value="RKE04558.1"/>
    <property type="molecule type" value="Genomic_DNA"/>
</dbReference>
<keyword evidence="1" id="KW-0472">Membrane</keyword>
<protein>
    <submittedName>
        <fullName evidence="2">Oxygen tolerance protein BatD</fullName>
    </submittedName>
</protein>
<proteinExistence type="predicted"/>
<feature type="transmembrane region" description="Helical" evidence="1">
    <location>
        <begin position="479"/>
        <end position="496"/>
    </location>
</feature>
<evidence type="ECO:0000313" key="2">
    <source>
        <dbReference type="EMBL" id="RKE04558.1"/>
    </source>
</evidence>
<dbReference type="InterPro" id="IPR025738">
    <property type="entry name" value="BatD"/>
</dbReference>
<gene>
    <name evidence="2" type="ORF">BXY64_1584</name>
</gene>
<dbReference type="Proteomes" id="UP000284531">
    <property type="component" value="Unassembled WGS sequence"/>
</dbReference>
<reference evidence="2 3" key="1">
    <citation type="submission" date="2018-09" db="EMBL/GenBank/DDBJ databases">
        <title>Genomic Encyclopedia of Archaeal and Bacterial Type Strains, Phase II (KMG-II): from individual species to whole genera.</title>
        <authorList>
            <person name="Goeker M."/>
        </authorList>
    </citation>
    <scope>NUCLEOTIDE SEQUENCE [LARGE SCALE GENOMIC DNA]</scope>
    <source>
        <strain evidence="2 3">DSM 21950</strain>
    </source>
</reference>
<accession>A0A419X9W9</accession>
<name>A0A419X9W9_9BACT</name>